<dbReference type="Gene3D" id="2.80.10.50">
    <property type="match status" value="2"/>
</dbReference>
<feature type="domain" description="Peptidase M60" evidence="1">
    <location>
        <begin position="391"/>
        <end position="691"/>
    </location>
</feature>
<dbReference type="OrthoDB" id="10260387at2759"/>
<dbReference type="PROSITE" id="PS50231">
    <property type="entry name" value="RICIN_B_LECTIN"/>
    <property type="match status" value="1"/>
</dbReference>
<dbReference type="Proteomes" id="UP000283509">
    <property type="component" value="Unassembled WGS sequence"/>
</dbReference>
<dbReference type="PROSITE" id="PS51723">
    <property type="entry name" value="PEPTIDASE_M60"/>
    <property type="match status" value="1"/>
</dbReference>
<dbReference type="InterPro" id="IPR042279">
    <property type="entry name" value="Pep_M60_3"/>
</dbReference>
<accession>A0A3R7QCF5</accession>
<dbReference type="SMART" id="SM00458">
    <property type="entry name" value="RICIN"/>
    <property type="match status" value="2"/>
</dbReference>
<proteinExistence type="predicted"/>
<protein>
    <recommendedName>
        <fullName evidence="1">Peptidase M60 domain-containing protein</fullName>
    </recommendedName>
</protein>
<dbReference type="InterPro" id="IPR035992">
    <property type="entry name" value="Ricin_B-like_lectins"/>
</dbReference>
<reference evidence="2 3" key="1">
    <citation type="submission" date="2018-04" db="EMBL/GenBank/DDBJ databases">
        <authorList>
            <person name="Zhang X."/>
            <person name="Yuan J."/>
            <person name="Li F."/>
            <person name="Xiang J."/>
        </authorList>
    </citation>
    <scope>NUCLEOTIDE SEQUENCE [LARGE SCALE GENOMIC DNA]</scope>
    <source>
        <tissue evidence="2">Muscle</tissue>
    </source>
</reference>
<evidence type="ECO:0000313" key="3">
    <source>
        <dbReference type="Proteomes" id="UP000283509"/>
    </source>
</evidence>
<comment type="caution">
    <text evidence="2">The sequence shown here is derived from an EMBL/GenBank/DDBJ whole genome shotgun (WGS) entry which is preliminary data.</text>
</comment>
<dbReference type="Pfam" id="PF13402">
    <property type="entry name" value="Peptidase_M60"/>
    <property type="match status" value="1"/>
</dbReference>
<organism evidence="2 3">
    <name type="scientific">Penaeus vannamei</name>
    <name type="common">Whiteleg shrimp</name>
    <name type="synonym">Litopenaeus vannamei</name>
    <dbReference type="NCBI Taxonomy" id="6689"/>
    <lineage>
        <taxon>Eukaryota</taxon>
        <taxon>Metazoa</taxon>
        <taxon>Ecdysozoa</taxon>
        <taxon>Arthropoda</taxon>
        <taxon>Crustacea</taxon>
        <taxon>Multicrustacea</taxon>
        <taxon>Malacostraca</taxon>
        <taxon>Eumalacostraca</taxon>
        <taxon>Eucarida</taxon>
        <taxon>Decapoda</taxon>
        <taxon>Dendrobranchiata</taxon>
        <taxon>Penaeoidea</taxon>
        <taxon>Penaeidae</taxon>
        <taxon>Penaeus</taxon>
    </lineage>
</organism>
<evidence type="ECO:0000313" key="2">
    <source>
        <dbReference type="EMBL" id="ROT63236.1"/>
    </source>
</evidence>
<dbReference type="SUPFAM" id="SSF50370">
    <property type="entry name" value="Ricin B-like lectins"/>
    <property type="match status" value="2"/>
</dbReference>
<dbReference type="PANTHER" id="PTHR15730">
    <property type="entry name" value="EXPERIMENTAL AUTOIMMUNE PROSTATITIS ANTIGEN 2-RELATED"/>
    <property type="match status" value="1"/>
</dbReference>
<dbReference type="InterPro" id="IPR035423">
    <property type="entry name" value="M60-like_N"/>
</dbReference>
<dbReference type="Pfam" id="PF17291">
    <property type="entry name" value="M60-like_N"/>
    <property type="match status" value="1"/>
</dbReference>
<dbReference type="InterPro" id="IPR000772">
    <property type="entry name" value="Ricin_B_lectin"/>
</dbReference>
<dbReference type="Gene3D" id="3.40.390.80">
    <property type="entry name" value="Peptidase M60, enhancin-like domain 2"/>
    <property type="match status" value="1"/>
</dbReference>
<keyword evidence="3" id="KW-1185">Reference proteome</keyword>
<dbReference type="SMART" id="SM01276">
    <property type="entry name" value="M60-like"/>
    <property type="match status" value="1"/>
</dbReference>
<gene>
    <name evidence="2" type="ORF">C7M84_018890</name>
</gene>
<dbReference type="Gene3D" id="1.10.390.30">
    <property type="entry name" value="Peptidase M60, enhancin-like domain 3"/>
    <property type="match status" value="1"/>
</dbReference>
<dbReference type="AlphaFoldDB" id="A0A3R7QCF5"/>
<dbReference type="InterPro" id="IPR051244">
    <property type="entry name" value="TCAF"/>
</dbReference>
<dbReference type="PANTHER" id="PTHR15730:SF5">
    <property type="entry name" value="SI:CH211-210B2.2-RELATED"/>
    <property type="match status" value="1"/>
</dbReference>
<dbReference type="EMBL" id="QCYY01003471">
    <property type="protein sequence ID" value="ROT63236.1"/>
    <property type="molecule type" value="Genomic_DNA"/>
</dbReference>
<dbReference type="InterPro" id="IPR031161">
    <property type="entry name" value="Peptidase_M60_dom"/>
</dbReference>
<sequence>MTKTSQEPPAQEEPDYLINQSTHTCLAVLGGTCPDDAVLGMAECSGARSQQWYATGDGQWQWGGNRAYCLVSHPDTLRVELGYSNSAEGSTCWVHDDADRLVDGELVLDVPWESPRTAVGLWPKHEGSNQKWWTLSTLKAHLNVAEEPINGMIIDILGPQWQDTIQKFNRRSSETSQTTESSCEEEAEPDVFINQSSLTCLAVTSGSSPLDAVVGLESYTGSPRQRWFLKDKRLLWGGDLAYCLEVDLEKFSIRLAECAASSVEWTLDESGVLSTGTHALDVPWKIPRTKAIMWPKNGRENQRWWKLSKLCDSIGHCLYPFPPSSLTLYKKETAREIINRLTPVTEPLPYPRDVQTFPGAVDAATPRLRKTLLLDLSTLGQRKNLRMTVPQDWQATDLYVVPGEVFQVILPDDLPPEQADQVKVRVGAHCDCLDLHSTNVSDQRKFKRMPVVTDVFEVFPGINSLRSQFGGSLIFMFEEGDNFVTKVEVQNVIAAPYYRLGTTSDKIWNRSKYLHAPSSVLESGRFVFVIPTTAASKITDPQKLMQRYDRVMEKMDDLCGFGDTDPPPRGKYWLVEDVQISCGSAHAGFPVMFDRQYYDLTSLDTPHHWVISHEMGHNYQQGPYWSNVYGSESTVNLFSVFVEEELNTGNRLKKQNDYLKAAKAVDEGMKFEEADCWQKLVFLMEIKHAFPEPGWEMFRHLNRTTRALREEEAQHIVSDSQHQFDYVYKVLSKRIGRDLILTYKRWGIDISQEAQDEIQQLELKKAPGDLSH</sequence>
<name>A0A3R7QCF5_PENVA</name>
<reference evidence="2 3" key="2">
    <citation type="submission" date="2019-01" db="EMBL/GenBank/DDBJ databases">
        <title>The decoding of complex shrimp genome reveals the adaptation for benthos swimmer, frequently molting mechanism and breeding impact on genome.</title>
        <authorList>
            <person name="Sun Y."/>
            <person name="Gao Y."/>
            <person name="Yu Y."/>
        </authorList>
    </citation>
    <scope>NUCLEOTIDE SEQUENCE [LARGE SCALE GENOMIC DNA]</scope>
    <source>
        <tissue evidence="2">Muscle</tissue>
    </source>
</reference>
<dbReference type="Pfam" id="PF00652">
    <property type="entry name" value="Ricin_B_lectin"/>
    <property type="match status" value="2"/>
</dbReference>
<dbReference type="CDD" id="cd00161">
    <property type="entry name" value="beta-trefoil_Ricin-like"/>
    <property type="match status" value="1"/>
</dbReference>
<evidence type="ECO:0000259" key="1">
    <source>
        <dbReference type="PROSITE" id="PS51723"/>
    </source>
</evidence>